<dbReference type="EMBL" id="MCGO01000008">
    <property type="protein sequence ID" value="ORY49814.1"/>
    <property type="molecule type" value="Genomic_DNA"/>
</dbReference>
<sequence length="171" mass="18279">MISDETKAAIVKKSSAAAAAAVAAAAAGLNASPRFDVSPLSNLNMIQPSQQTQQQQPTIQQYYIHPQSHYTQDSYAPQSLPPKAPTSSTYSHTTPLNMTAITTQLHINPTQIPPPQSFTHPTLGPTVSWTTTLLAENNIHNPSTELTDAQRRAFTQCDALILAAVKSATSS</sequence>
<evidence type="ECO:0000313" key="3">
    <source>
        <dbReference type="Proteomes" id="UP000193642"/>
    </source>
</evidence>
<proteinExistence type="predicted"/>
<evidence type="ECO:0000256" key="1">
    <source>
        <dbReference type="SAM" id="MobiDB-lite"/>
    </source>
</evidence>
<dbReference type="AlphaFoldDB" id="A0A1Y2CSH8"/>
<comment type="caution">
    <text evidence="2">The sequence shown here is derived from an EMBL/GenBank/DDBJ whole genome shotgun (WGS) entry which is preliminary data.</text>
</comment>
<evidence type="ECO:0000313" key="2">
    <source>
        <dbReference type="EMBL" id="ORY49814.1"/>
    </source>
</evidence>
<protein>
    <submittedName>
        <fullName evidence="2">Uncharacterized protein</fullName>
    </submittedName>
</protein>
<accession>A0A1Y2CSH8</accession>
<keyword evidence="3" id="KW-1185">Reference proteome</keyword>
<reference evidence="2 3" key="1">
    <citation type="submission" date="2016-07" db="EMBL/GenBank/DDBJ databases">
        <title>Pervasive Adenine N6-methylation of Active Genes in Fungi.</title>
        <authorList>
            <consortium name="DOE Joint Genome Institute"/>
            <person name="Mondo S.J."/>
            <person name="Dannebaum R.O."/>
            <person name="Kuo R.C."/>
            <person name="Labutti K."/>
            <person name="Haridas S."/>
            <person name="Kuo A."/>
            <person name="Salamov A."/>
            <person name="Ahrendt S.R."/>
            <person name="Lipzen A."/>
            <person name="Sullivan W."/>
            <person name="Andreopoulos W.B."/>
            <person name="Clum A."/>
            <person name="Lindquist E."/>
            <person name="Daum C."/>
            <person name="Ramamoorthy G.K."/>
            <person name="Gryganskyi A."/>
            <person name="Culley D."/>
            <person name="Magnuson J.K."/>
            <person name="James T.Y."/>
            <person name="O'Malley M.A."/>
            <person name="Stajich J.E."/>
            <person name="Spatafora J.W."/>
            <person name="Visel A."/>
            <person name="Grigoriev I.V."/>
        </authorList>
    </citation>
    <scope>NUCLEOTIDE SEQUENCE [LARGE SCALE GENOMIC DNA]</scope>
    <source>
        <strain evidence="2 3">JEL800</strain>
    </source>
</reference>
<dbReference type="Proteomes" id="UP000193642">
    <property type="component" value="Unassembled WGS sequence"/>
</dbReference>
<organism evidence="2 3">
    <name type="scientific">Rhizoclosmatium globosum</name>
    <dbReference type="NCBI Taxonomy" id="329046"/>
    <lineage>
        <taxon>Eukaryota</taxon>
        <taxon>Fungi</taxon>
        <taxon>Fungi incertae sedis</taxon>
        <taxon>Chytridiomycota</taxon>
        <taxon>Chytridiomycota incertae sedis</taxon>
        <taxon>Chytridiomycetes</taxon>
        <taxon>Chytridiales</taxon>
        <taxon>Chytriomycetaceae</taxon>
        <taxon>Rhizoclosmatium</taxon>
    </lineage>
</organism>
<name>A0A1Y2CSH8_9FUNG</name>
<gene>
    <name evidence="2" type="ORF">BCR33DRAFT_553269</name>
</gene>
<dbReference type="OrthoDB" id="10613638at2759"/>
<feature type="region of interest" description="Disordered" evidence="1">
    <location>
        <begin position="71"/>
        <end position="90"/>
    </location>
</feature>